<dbReference type="PANTHER" id="PTHR10342:SF274">
    <property type="entry name" value="ARYLSULFATASE B"/>
    <property type="match status" value="1"/>
</dbReference>
<keyword evidence="3" id="KW-0325">Glycoprotein</keyword>
<dbReference type="Gene3D" id="3.40.720.10">
    <property type="entry name" value="Alkaline Phosphatase, subunit A"/>
    <property type="match status" value="1"/>
</dbReference>
<keyword evidence="1" id="KW-0479">Metal-binding</keyword>
<dbReference type="EMBL" id="HBIJ01015859">
    <property type="protein sequence ID" value="CAE0369820.1"/>
    <property type="molecule type" value="Transcribed_RNA"/>
</dbReference>
<dbReference type="PANTHER" id="PTHR10342">
    <property type="entry name" value="ARYLSULFATASE"/>
    <property type="match status" value="1"/>
</dbReference>
<dbReference type="SUPFAM" id="SSF53649">
    <property type="entry name" value="Alkaline phosphatase-like"/>
    <property type="match status" value="1"/>
</dbReference>
<evidence type="ECO:0000259" key="4">
    <source>
        <dbReference type="Pfam" id="PF00884"/>
    </source>
</evidence>
<evidence type="ECO:0000313" key="5">
    <source>
        <dbReference type="EMBL" id="CAE0369820.1"/>
    </source>
</evidence>
<dbReference type="Gene3D" id="3.30.1120.10">
    <property type="match status" value="1"/>
</dbReference>
<reference evidence="5" key="1">
    <citation type="submission" date="2021-01" db="EMBL/GenBank/DDBJ databases">
        <authorList>
            <person name="Corre E."/>
            <person name="Pelletier E."/>
            <person name="Niang G."/>
            <person name="Scheremetjew M."/>
            <person name="Finn R."/>
            <person name="Kale V."/>
            <person name="Holt S."/>
            <person name="Cochrane G."/>
            <person name="Meng A."/>
            <person name="Brown T."/>
            <person name="Cohen L."/>
        </authorList>
    </citation>
    <scope>NUCLEOTIDE SEQUENCE</scope>
    <source>
        <strain evidence="5">CCMP1510</strain>
    </source>
</reference>
<dbReference type="InterPro" id="IPR047115">
    <property type="entry name" value="ARSB"/>
</dbReference>
<protein>
    <recommendedName>
        <fullName evidence="4">Sulfatase N-terminal domain-containing protein</fullName>
    </recommendedName>
</protein>
<keyword evidence="2" id="KW-0106">Calcium</keyword>
<name>A0A7S3NNZ2_9STRA</name>
<accession>A0A7S3NNZ2</accession>
<evidence type="ECO:0000256" key="1">
    <source>
        <dbReference type="ARBA" id="ARBA00022723"/>
    </source>
</evidence>
<dbReference type="InterPro" id="IPR000917">
    <property type="entry name" value="Sulfatase_N"/>
</dbReference>
<feature type="domain" description="Sulfatase N-terminal" evidence="4">
    <location>
        <begin position="4"/>
        <end position="326"/>
    </location>
</feature>
<dbReference type="GO" id="GO:0046872">
    <property type="term" value="F:metal ion binding"/>
    <property type="evidence" value="ECO:0007669"/>
    <property type="project" value="UniProtKB-KW"/>
</dbReference>
<proteinExistence type="predicted"/>
<organism evidence="5">
    <name type="scientific">Aureoumbra lagunensis</name>
    <dbReference type="NCBI Taxonomy" id="44058"/>
    <lineage>
        <taxon>Eukaryota</taxon>
        <taxon>Sar</taxon>
        <taxon>Stramenopiles</taxon>
        <taxon>Ochrophyta</taxon>
        <taxon>Pelagophyceae</taxon>
        <taxon>Pelagomonadales</taxon>
        <taxon>Aureoumbra</taxon>
    </lineage>
</organism>
<dbReference type="GO" id="GO:0008484">
    <property type="term" value="F:sulfuric ester hydrolase activity"/>
    <property type="evidence" value="ECO:0007669"/>
    <property type="project" value="InterPro"/>
</dbReference>
<evidence type="ECO:0000256" key="3">
    <source>
        <dbReference type="ARBA" id="ARBA00023180"/>
    </source>
</evidence>
<sequence>MKPPNLIMALIDDFGWFGGGWQGNELAQTPFLDTLVREESLILERHYTYKFCSPSRRSFLTGRFPPHSGQDNGPDATIDYRMQTIAELLKCEANYVTIASGKWHGGHFSISQIPHARGFDESFGYFNGKQDHFFHYDSEDMCLGIDGSYNVTDLWDTTKPTNPNEYSGQFGDYLFTSRVLQAISKNSLRNTSNMQPFFIYWAMQIAHDPMQAPISLPNTPDPIEYAFATLADQAIENVTTKLKELEQWNNTLFVFSSDNGGPAFSDQKAASNFPLRGGKYGLFEGGIRAIAFLSGGFLPLHKRGQIHYAPIHICDWYATFGALAGISLIHRNQDYDESIPPLDSINQWPALIATNDEILLSYVNRTLFIANQTIIHGDHKLIATDPGDARWTGPLYPQVNATGPKSIMCSQLSPCLFNVKHDPSETSDLSQFEPHLLATLNATLANLMTGVFQSIPDPRHNVSQEAVCNATARSGGVLTPGDYYTSSSINIRC</sequence>
<gene>
    <name evidence="5" type="ORF">ALAG00032_LOCUS10584</name>
</gene>
<evidence type="ECO:0000256" key="2">
    <source>
        <dbReference type="ARBA" id="ARBA00022837"/>
    </source>
</evidence>
<dbReference type="InterPro" id="IPR017850">
    <property type="entry name" value="Alkaline_phosphatase_core_sf"/>
</dbReference>
<dbReference type="AlphaFoldDB" id="A0A7S3NNZ2"/>
<dbReference type="Pfam" id="PF00884">
    <property type="entry name" value="Sulfatase"/>
    <property type="match status" value="1"/>
</dbReference>